<reference evidence="1 2" key="1">
    <citation type="submission" date="2020-08" db="EMBL/GenBank/DDBJ databases">
        <title>Whole genome shotgun sequence of Actinocatenispora thailandica NBRC 105041.</title>
        <authorList>
            <person name="Komaki H."/>
            <person name="Tamura T."/>
        </authorList>
    </citation>
    <scope>NUCLEOTIDE SEQUENCE [LARGE SCALE GENOMIC DNA]</scope>
    <source>
        <strain evidence="1 2">NBRC 105041</strain>
    </source>
</reference>
<proteinExistence type="predicted"/>
<dbReference type="RefSeq" id="WP_203960354.1">
    <property type="nucleotide sequence ID" value="NZ_AP023355.1"/>
</dbReference>
<gene>
    <name evidence="1" type="ORF">Athai_09780</name>
</gene>
<name>A0A7R7DKL2_9ACTN</name>
<dbReference type="KEGG" id="atl:Athai_09780"/>
<keyword evidence="2" id="KW-1185">Reference proteome</keyword>
<dbReference type="EMBL" id="AP023355">
    <property type="protein sequence ID" value="BCJ33475.1"/>
    <property type="molecule type" value="Genomic_DNA"/>
</dbReference>
<protein>
    <submittedName>
        <fullName evidence="1">Uncharacterized protein</fullName>
    </submittedName>
</protein>
<dbReference type="Proteomes" id="UP000611640">
    <property type="component" value="Chromosome"/>
</dbReference>
<accession>A0A7R7DKL2</accession>
<dbReference type="AlphaFoldDB" id="A0A7R7DKL2"/>
<evidence type="ECO:0000313" key="1">
    <source>
        <dbReference type="EMBL" id="BCJ33475.1"/>
    </source>
</evidence>
<evidence type="ECO:0000313" key="2">
    <source>
        <dbReference type="Proteomes" id="UP000611640"/>
    </source>
</evidence>
<sequence>MTGLPADGSVVVLVLTAGRPRRFRAVIVRPGKRPGTVTLRGWYLDEPSPGDRTLTVPLSCVRE</sequence>
<organism evidence="1 2">
    <name type="scientific">Actinocatenispora thailandica</name>
    <dbReference type="NCBI Taxonomy" id="227318"/>
    <lineage>
        <taxon>Bacteria</taxon>
        <taxon>Bacillati</taxon>
        <taxon>Actinomycetota</taxon>
        <taxon>Actinomycetes</taxon>
        <taxon>Micromonosporales</taxon>
        <taxon>Micromonosporaceae</taxon>
        <taxon>Actinocatenispora</taxon>
    </lineage>
</organism>